<evidence type="ECO:0000313" key="2">
    <source>
        <dbReference type="Proteomes" id="UP000251617"/>
    </source>
</evidence>
<accession>A0AAD0L770</accession>
<sequence length="69" mass="7819">MKRTLEGMVAAGEELLRQALDANRRLQQAVADGEPPENVERHRVLADRLYRQVTEHQLIATGKAPHIIH</sequence>
<dbReference type="Proteomes" id="UP000251617">
    <property type="component" value="Chromosome"/>
</dbReference>
<organism evidence="1 2">
    <name type="scientific">Pseudomonas putida</name>
    <name type="common">Arthrobacter siderocapsulatus</name>
    <dbReference type="NCBI Taxonomy" id="303"/>
    <lineage>
        <taxon>Bacteria</taxon>
        <taxon>Pseudomonadati</taxon>
        <taxon>Pseudomonadota</taxon>
        <taxon>Gammaproteobacteria</taxon>
        <taxon>Pseudomonadales</taxon>
        <taxon>Pseudomonadaceae</taxon>
        <taxon>Pseudomonas</taxon>
    </lineage>
</organism>
<gene>
    <name evidence="1" type="ORF">C1S65_16430</name>
</gene>
<proteinExistence type="predicted"/>
<evidence type="ECO:0000313" key="1">
    <source>
        <dbReference type="EMBL" id="AXA25623.1"/>
    </source>
</evidence>
<reference evidence="1 2" key="1">
    <citation type="submission" date="2018-06" db="EMBL/GenBank/DDBJ databases">
        <title>The genome of Pseudomonas putida NX-1, a lignin degrader.</title>
        <authorList>
            <person name="Xu Z."/>
        </authorList>
    </citation>
    <scope>NUCLEOTIDE SEQUENCE [LARGE SCALE GENOMIC DNA]</scope>
    <source>
        <strain evidence="1 2">NX-1</strain>
    </source>
</reference>
<protein>
    <submittedName>
        <fullName evidence="1">Uncharacterized protein</fullName>
    </submittedName>
</protein>
<dbReference type="AlphaFoldDB" id="A0AAD0L770"/>
<dbReference type="EMBL" id="CP030750">
    <property type="protein sequence ID" value="AXA25623.1"/>
    <property type="molecule type" value="Genomic_DNA"/>
</dbReference>
<name>A0AAD0L770_PSEPU</name>